<evidence type="ECO:0000313" key="2">
    <source>
        <dbReference type="Proteomes" id="UP001060215"/>
    </source>
</evidence>
<proteinExistence type="predicted"/>
<evidence type="ECO:0000313" key="1">
    <source>
        <dbReference type="EMBL" id="KAI8028486.1"/>
    </source>
</evidence>
<organism evidence="1 2">
    <name type="scientific">Camellia lanceoleosa</name>
    <dbReference type="NCBI Taxonomy" id="1840588"/>
    <lineage>
        <taxon>Eukaryota</taxon>
        <taxon>Viridiplantae</taxon>
        <taxon>Streptophyta</taxon>
        <taxon>Embryophyta</taxon>
        <taxon>Tracheophyta</taxon>
        <taxon>Spermatophyta</taxon>
        <taxon>Magnoliopsida</taxon>
        <taxon>eudicotyledons</taxon>
        <taxon>Gunneridae</taxon>
        <taxon>Pentapetalae</taxon>
        <taxon>asterids</taxon>
        <taxon>Ericales</taxon>
        <taxon>Theaceae</taxon>
        <taxon>Camellia</taxon>
    </lineage>
</organism>
<dbReference type="EMBL" id="CM045760">
    <property type="protein sequence ID" value="KAI8028486.1"/>
    <property type="molecule type" value="Genomic_DNA"/>
</dbReference>
<accession>A0ACC0ISQ7</accession>
<sequence>MSSPSQPRPTTHLTETETGQGTNTAIPSITLSVAATETIGLKESTTSSAGPHQKKELLAQVIKGTNNILTAAKELGVRRVVVMSSISAITPSSNWLADKVKNKDCWTDVEYCK</sequence>
<keyword evidence="2" id="KW-1185">Reference proteome</keyword>
<dbReference type="Proteomes" id="UP001060215">
    <property type="component" value="Chromosome 3"/>
</dbReference>
<name>A0ACC0ISQ7_9ERIC</name>
<protein>
    <submittedName>
        <fullName evidence="1">Cinnamoyl-CoA reductase 1</fullName>
    </submittedName>
</protein>
<comment type="caution">
    <text evidence="1">The sequence shown here is derived from an EMBL/GenBank/DDBJ whole genome shotgun (WGS) entry which is preliminary data.</text>
</comment>
<gene>
    <name evidence="1" type="ORF">LOK49_LG02G00061</name>
</gene>
<reference evidence="1 2" key="1">
    <citation type="journal article" date="2022" name="Plant J.">
        <title>Chromosome-level genome of Camellia lanceoleosa provides a valuable resource for understanding genome evolution and self-incompatibility.</title>
        <authorList>
            <person name="Gong W."/>
            <person name="Xiao S."/>
            <person name="Wang L."/>
            <person name="Liao Z."/>
            <person name="Chang Y."/>
            <person name="Mo W."/>
            <person name="Hu G."/>
            <person name="Li W."/>
            <person name="Zhao G."/>
            <person name="Zhu H."/>
            <person name="Hu X."/>
            <person name="Ji K."/>
            <person name="Xiang X."/>
            <person name="Song Q."/>
            <person name="Yuan D."/>
            <person name="Jin S."/>
            <person name="Zhang L."/>
        </authorList>
    </citation>
    <scope>NUCLEOTIDE SEQUENCE [LARGE SCALE GENOMIC DNA]</scope>
    <source>
        <strain evidence="1">SQ_2022a</strain>
    </source>
</reference>